<evidence type="ECO:0000313" key="2">
    <source>
        <dbReference type="EMBL" id="KAH9321723.1"/>
    </source>
</evidence>
<evidence type="ECO:0000256" key="1">
    <source>
        <dbReference type="SAM" id="MobiDB-lite"/>
    </source>
</evidence>
<feature type="compositionally biased region" description="Acidic residues" evidence="1">
    <location>
        <begin position="84"/>
        <end position="97"/>
    </location>
</feature>
<proteinExistence type="predicted"/>
<dbReference type="Proteomes" id="UP000824469">
    <property type="component" value="Unassembled WGS sequence"/>
</dbReference>
<name>A0AA38LEA0_TAXCH</name>
<accession>A0AA38LEA0</accession>
<evidence type="ECO:0000313" key="3">
    <source>
        <dbReference type="Proteomes" id="UP000824469"/>
    </source>
</evidence>
<feature type="non-terminal residue" evidence="2">
    <location>
        <position position="1"/>
    </location>
</feature>
<reference evidence="2 3" key="1">
    <citation type="journal article" date="2021" name="Nat. Plants">
        <title>The Taxus genome provides insights into paclitaxel biosynthesis.</title>
        <authorList>
            <person name="Xiong X."/>
            <person name="Gou J."/>
            <person name="Liao Q."/>
            <person name="Li Y."/>
            <person name="Zhou Q."/>
            <person name="Bi G."/>
            <person name="Li C."/>
            <person name="Du R."/>
            <person name="Wang X."/>
            <person name="Sun T."/>
            <person name="Guo L."/>
            <person name="Liang H."/>
            <person name="Lu P."/>
            <person name="Wu Y."/>
            <person name="Zhang Z."/>
            <person name="Ro D.K."/>
            <person name="Shang Y."/>
            <person name="Huang S."/>
            <person name="Yan J."/>
        </authorList>
    </citation>
    <scope>NUCLEOTIDE SEQUENCE [LARGE SCALE GENOMIC DNA]</scope>
    <source>
        <strain evidence="2">Ta-2019</strain>
    </source>
</reference>
<dbReference type="AlphaFoldDB" id="A0AA38LEA0"/>
<sequence>FSHYLGGPAWIWFSELKNDKKDWSWEEMEQLFMDRWDHKDEEESKEDDGEEYIEESREKEYEEEGEENSREDDGAAYIEKSNAEEVEEDYEEEEEKQDIDAKEDIIAPKKEDTIFQFHGCI</sequence>
<feature type="region of interest" description="Disordered" evidence="1">
    <location>
        <begin position="34"/>
        <end position="104"/>
    </location>
</feature>
<gene>
    <name evidence="2" type="ORF">KI387_016362</name>
</gene>
<organism evidence="2 3">
    <name type="scientific">Taxus chinensis</name>
    <name type="common">Chinese yew</name>
    <name type="synonym">Taxus wallichiana var. chinensis</name>
    <dbReference type="NCBI Taxonomy" id="29808"/>
    <lineage>
        <taxon>Eukaryota</taxon>
        <taxon>Viridiplantae</taxon>
        <taxon>Streptophyta</taxon>
        <taxon>Embryophyta</taxon>
        <taxon>Tracheophyta</taxon>
        <taxon>Spermatophyta</taxon>
        <taxon>Pinopsida</taxon>
        <taxon>Pinidae</taxon>
        <taxon>Conifers II</taxon>
        <taxon>Cupressales</taxon>
        <taxon>Taxaceae</taxon>
        <taxon>Taxus</taxon>
    </lineage>
</organism>
<keyword evidence="3" id="KW-1185">Reference proteome</keyword>
<dbReference type="EMBL" id="JAHRHJ020000003">
    <property type="protein sequence ID" value="KAH9321723.1"/>
    <property type="molecule type" value="Genomic_DNA"/>
</dbReference>
<feature type="compositionally biased region" description="Acidic residues" evidence="1">
    <location>
        <begin position="43"/>
        <end position="53"/>
    </location>
</feature>
<protein>
    <submittedName>
        <fullName evidence="2">Uncharacterized protein</fullName>
    </submittedName>
</protein>
<comment type="caution">
    <text evidence="2">The sequence shown here is derived from an EMBL/GenBank/DDBJ whole genome shotgun (WGS) entry which is preliminary data.</text>
</comment>